<evidence type="ECO:0000259" key="7">
    <source>
        <dbReference type="Pfam" id="PF13742"/>
    </source>
</evidence>
<comment type="catalytic activity">
    <reaction evidence="5">
        <text>Exonucleolytic cleavage in either 5'- to 3'- or 3'- to 5'-direction to yield nucleoside 5'-phosphates.</text>
        <dbReference type="EC" id="3.1.11.6"/>
    </reaction>
</comment>
<reference evidence="9" key="1">
    <citation type="submission" date="2023-06" db="EMBL/GenBank/DDBJ databases">
        <authorList>
            <person name="Zeman M."/>
            <person name="Kubasova T."/>
            <person name="Jahodarova E."/>
            <person name="Nykrynova M."/>
            <person name="Rychlik I."/>
        </authorList>
    </citation>
    <scope>NUCLEOTIDE SEQUENCE</scope>
    <source>
        <strain evidence="9">ET15</strain>
        <strain evidence="8">ET37</strain>
    </source>
</reference>
<gene>
    <name evidence="9" type="primary">xseA</name>
    <name evidence="8" type="ORF">QVN81_09100</name>
    <name evidence="9" type="ORF">QVN84_05880</name>
</gene>
<comment type="subcellular location">
    <subcellularLocation>
        <location evidence="5">Cytoplasm</location>
    </subcellularLocation>
</comment>
<dbReference type="EC" id="3.1.11.6" evidence="5"/>
<evidence type="ECO:0000313" key="10">
    <source>
        <dbReference type="Proteomes" id="UP001167831"/>
    </source>
</evidence>
<dbReference type="PANTHER" id="PTHR30008:SF0">
    <property type="entry name" value="EXODEOXYRIBONUCLEASE 7 LARGE SUBUNIT"/>
    <property type="match status" value="1"/>
</dbReference>
<evidence type="ECO:0000256" key="2">
    <source>
        <dbReference type="ARBA" id="ARBA00022722"/>
    </source>
</evidence>
<comment type="caution">
    <text evidence="9">The sequence shown here is derived from an EMBL/GenBank/DDBJ whole genome shotgun (WGS) entry which is preliminary data.</text>
</comment>
<evidence type="ECO:0000256" key="5">
    <source>
        <dbReference type="RuleBase" id="RU004355"/>
    </source>
</evidence>
<dbReference type="Pfam" id="PF02601">
    <property type="entry name" value="Exonuc_VII_L"/>
    <property type="match status" value="1"/>
</dbReference>
<proteinExistence type="inferred from homology"/>
<evidence type="ECO:0000259" key="6">
    <source>
        <dbReference type="Pfam" id="PF02601"/>
    </source>
</evidence>
<dbReference type="GO" id="GO:0005737">
    <property type="term" value="C:cytoplasm"/>
    <property type="evidence" value="ECO:0007669"/>
    <property type="project" value="UniProtKB-SubCell"/>
</dbReference>
<accession>A0AAW7JL60</accession>
<keyword evidence="2 5" id="KW-0540">Nuclease</keyword>
<dbReference type="RefSeq" id="WP_289825628.1">
    <property type="nucleotide sequence ID" value="NZ_JAUEIE010000009.1"/>
</dbReference>
<comment type="similarity">
    <text evidence="5">Belongs to the XseA family.</text>
</comment>
<dbReference type="GO" id="GO:0008855">
    <property type="term" value="F:exodeoxyribonuclease VII activity"/>
    <property type="evidence" value="ECO:0007669"/>
    <property type="project" value="UniProtKB-UniRule"/>
</dbReference>
<reference evidence="9" key="2">
    <citation type="submission" date="2023-08" db="EMBL/GenBank/DDBJ databases">
        <title>Identification and characterization of horizontal gene transfer across gut microbiota members of farm animals based on homology search.</title>
        <authorList>
            <person name="Schwarzerova J."/>
            <person name="Nykrynova M."/>
            <person name="Jureckova K."/>
            <person name="Cejkova D."/>
            <person name="Rychlik I."/>
        </authorList>
    </citation>
    <scope>NUCLEOTIDE SEQUENCE</scope>
    <source>
        <strain evidence="9">ET15</strain>
        <strain evidence="8">ET37</strain>
    </source>
</reference>
<evidence type="ECO:0000313" key="8">
    <source>
        <dbReference type="EMBL" id="MDN0023173.1"/>
    </source>
</evidence>
<sequence length="438" mass="48383">MINALTLYELNNMVAEVISSVMPDEYWVEAEISEMRVVNGHCYMELVQKAEDTKTPVARASAKCWRTHWALVKAAFGRVTGRELNTGMKVMMRVHADFHEAYGFSWIVTDINPEYTLGDMARRRREIIARLKEEGVLELQKELVLPLFTQRVAVVSSDNAAGYDDFCNQLHDNGKGLAFTVRLFPAVMQGEATERSVIAALNEIYSRADEFDVVVIIRGGGATSDLSGFDTLSLAENVANFPLPVIVGIGHNRDESVLDMVANQSVKTPTAAAAFLVDRLAAVAAQVDSAAAFVAKYAADMMERENSRIKYLSTVLPSLYATVRNRETSELTQLRDRLYVAVRQTAADERARLGTMPLRLAGAARQSITAGRHRLEMLGQRTVAVDPQRMLSRGYSITLHDGKAVTDASALTDGGILETVLAQGRVVSKIERISKKRR</sequence>
<dbReference type="InterPro" id="IPR025824">
    <property type="entry name" value="OB-fold_nuc-bd_dom"/>
</dbReference>
<evidence type="ECO:0000256" key="1">
    <source>
        <dbReference type="ARBA" id="ARBA00022490"/>
    </source>
</evidence>
<dbReference type="Proteomes" id="UP001168478">
    <property type="component" value="Unassembled WGS sequence"/>
</dbReference>
<protein>
    <recommendedName>
        <fullName evidence="5">Exodeoxyribonuclease 7 large subunit</fullName>
        <ecNumber evidence="5">3.1.11.6</ecNumber>
    </recommendedName>
</protein>
<keyword evidence="4 5" id="KW-0269">Exonuclease</keyword>
<evidence type="ECO:0000313" key="11">
    <source>
        <dbReference type="Proteomes" id="UP001168478"/>
    </source>
</evidence>
<dbReference type="GO" id="GO:0009318">
    <property type="term" value="C:exodeoxyribonuclease VII complex"/>
    <property type="evidence" value="ECO:0007669"/>
    <property type="project" value="UniProtKB-UniRule"/>
</dbReference>
<dbReference type="Pfam" id="PF13742">
    <property type="entry name" value="tRNA_anti_2"/>
    <property type="match status" value="1"/>
</dbReference>
<name>A0AAW7JL60_9BACT</name>
<evidence type="ECO:0000256" key="3">
    <source>
        <dbReference type="ARBA" id="ARBA00022801"/>
    </source>
</evidence>
<keyword evidence="10" id="KW-1185">Reference proteome</keyword>
<feature type="domain" description="Exonuclease VII large subunit C-terminal" evidence="6">
    <location>
        <begin position="138"/>
        <end position="427"/>
    </location>
</feature>
<dbReference type="InterPro" id="IPR020579">
    <property type="entry name" value="Exonuc_VII_lsu_C"/>
</dbReference>
<feature type="domain" description="OB-fold nucleic acid binding" evidence="7">
    <location>
        <begin position="5"/>
        <end position="111"/>
    </location>
</feature>
<keyword evidence="1" id="KW-0963">Cytoplasm</keyword>
<dbReference type="Proteomes" id="UP001167831">
    <property type="component" value="Unassembled WGS sequence"/>
</dbReference>
<dbReference type="GO" id="GO:0006308">
    <property type="term" value="P:DNA catabolic process"/>
    <property type="evidence" value="ECO:0007669"/>
    <property type="project" value="UniProtKB-UniRule"/>
</dbReference>
<dbReference type="GO" id="GO:0003676">
    <property type="term" value="F:nucleic acid binding"/>
    <property type="evidence" value="ECO:0007669"/>
    <property type="project" value="InterPro"/>
</dbReference>
<organism evidence="9 11">
    <name type="scientific">Leyella lascolaii</name>
    <dbReference type="NCBI Taxonomy" id="1776379"/>
    <lineage>
        <taxon>Bacteria</taxon>
        <taxon>Pseudomonadati</taxon>
        <taxon>Bacteroidota</taxon>
        <taxon>Bacteroidia</taxon>
        <taxon>Bacteroidales</taxon>
        <taxon>Prevotellaceae</taxon>
        <taxon>Leyella</taxon>
    </lineage>
</organism>
<dbReference type="AlphaFoldDB" id="A0AAW7JL60"/>
<dbReference type="EMBL" id="JAUEIE010000009">
    <property type="protein sequence ID" value="MDN0023173.1"/>
    <property type="molecule type" value="Genomic_DNA"/>
</dbReference>
<evidence type="ECO:0000256" key="4">
    <source>
        <dbReference type="ARBA" id="ARBA00022839"/>
    </source>
</evidence>
<dbReference type="CDD" id="cd04489">
    <property type="entry name" value="ExoVII_LU_OBF"/>
    <property type="match status" value="1"/>
</dbReference>
<dbReference type="NCBIfam" id="TIGR00237">
    <property type="entry name" value="xseA"/>
    <property type="match status" value="1"/>
</dbReference>
<evidence type="ECO:0000313" key="9">
    <source>
        <dbReference type="EMBL" id="MDN0025048.1"/>
    </source>
</evidence>
<dbReference type="EMBL" id="JAUEIF010000004">
    <property type="protein sequence ID" value="MDN0025048.1"/>
    <property type="molecule type" value="Genomic_DNA"/>
</dbReference>
<dbReference type="PANTHER" id="PTHR30008">
    <property type="entry name" value="EXODEOXYRIBONUCLEASE 7 LARGE SUBUNIT"/>
    <property type="match status" value="1"/>
</dbReference>
<dbReference type="InterPro" id="IPR003753">
    <property type="entry name" value="Exonuc_VII_L"/>
</dbReference>
<keyword evidence="3 5" id="KW-0378">Hydrolase</keyword>